<dbReference type="InterPro" id="IPR029055">
    <property type="entry name" value="Ntn_hydrolases_N"/>
</dbReference>
<reference evidence="6" key="1">
    <citation type="submission" date="2021-12" db="EMBL/GenBank/DDBJ databases">
        <title>Prjna785345.</title>
        <authorList>
            <person name="Rujirawat T."/>
            <person name="Krajaejun T."/>
        </authorList>
    </citation>
    <scope>NUCLEOTIDE SEQUENCE</scope>
    <source>
        <strain evidence="6">Pi057C3</strain>
    </source>
</reference>
<gene>
    <name evidence="6" type="ORF">P43SY_004534</name>
</gene>
<accession>A0AAD5M6T5</accession>
<evidence type="ECO:0000256" key="1">
    <source>
        <dbReference type="ARBA" id="ARBA00022605"/>
    </source>
</evidence>
<dbReference type="PANTHER" id="PTHR45937:SF1">
    <property type="entry name" value="ASPARAGINE SYNTHETASE DOMAIN-CONTAINING PROTEIN 1"/>
    <property type="match status" value="1"/>
</dbReference>
<evidence type="ECO:0000313" key="6">
    <source>
        <dbReference type="EMBL" id="KAJ0406709.1"/>
    </source>
</evidence>
<dbReference type="InterPro" id="IPR001962">
    <property type="entry name" value="Asn_synthase"/>
</dbReference>
<keyword evidence="1" id="KW-0028">Amino-acid biosynthesis</keyword>
<feature type="region of interest" description="Disordered" evidence="4">
    <location>
        <begin position="587"/>
        <end position="610"/>
    </location>
</feature>
<dbReference type="Gene3D" id="3.40.50.620">
    <property type="entry name" value="HUPs"/>
    <property type="match status" value="2"/>
</dbReference>
<dbReference type="AlphaFoldDB" id="A0AAD5M6T5"/>
<dbReference type="SUPFAM" id="SSF56235">
    <property type="entry name" value="N-terminal nucleophile aminohydrolases (Ntn hydrolases)"/>
    <property type="match status" value="1"/>
</dbReference>
<feature type="region of interest" description="Disordered" evidence="4">
    <location>
        <begin position="756"/>
        <end position="789"/>
    </location>
</feature>
<feature type="compositionally biased region" description="Low complexity" evidence="4">
    <location>
        <begin position="594"/>
        <end position="610"/>
    </location>
</feature>
<dbReference type="GO" id="GO:0006529">
    <property type="term" value="P:asparagine biosynthetic process"/>
    <property type="evidence" value="ECO:0007669"/>
    <property type="project" value="UniProtKB-KW"/>
</dbReference>
<organism evidence="6 7">
    <name type="scientific">Pythium insidiosum</name>
    <name type="common">Pythiosis disease agent</name>
    <dbReference type="NCBI Taxonomy" id="114742"/>
    <lineage>
        <taxon>Eukaryota</taxon>
        <taxon>Sar</taxon>
        <taxon>Stramenopiles</taxon>
        <taxon>Oomycota</taxon>
        <taxon>Peronosporomycetes</taxon>
        <taxon>Pythiales</taxon>
        <taxon>Pythiaceae</taxon>
        <taxon>Pythium</taxon>
    </lineage>
</organism>
<evidence type="ECO:0000256" key="2">
    <source>
        <dbReference type="ARBA" id="ARBA00022888"/>
    </source>
</evidence>
<dbReference type="Proteomes" id="UP001209570">
    <property type="component" value="Unassembled WGS sequence"/>
</dbReference>
<dbReference type="SUPFAM" id="SSF52402">
    <property type="entry name" value="Adenine nucleotide alpha hydrolases-like"/>
    <property type="match status" value="1"/>
</dbReference>
<feature type="compositionally biased region" description="Acidic residues" evidence="4">
    <location>
        <begin position="779"/>
        <end position="789"/>
    </location>
</feature>
<sequence length="789" mass="84590">MCGIALLLERVALDGGHDSARRCLRAAAVQEELQRRLSQRGPDHFAVVTPGSAPPWADLQLASAVLHLRGDALVAQPTVDARGNVLCWNGEVFGGLETAHSLYDDGSQSDTAALSAALAKAADAADDDDELVARVLELVRAIEGPFAFAWLHAASQRVFFGHDRFGRRSLLSLIAPEQQGHGQEQEQDTEDLLTRLASSPSRSACVSIAGVSTFCLSSVALRSVSDSASASAGASFHEVPCTGVFSLDLGAQTLSFHAYAPLAPCAAVPVDRYACGLPAVAGAVAPETPLDVAAQHLLTVLSNAVGVRVRTIPPPRAAGAARVAVLFSGGLDSVVLAALTHLHVVAADEPIDLLNVCFDAASQFRSPDRQAAERSLRELRARFPTRRWRLVRIDVPFAAVLQSQRALLDALAPCDTHMDFNIGAAFWWLARGRGVVTTAAANDENETENENESGDDLNAFLREDGVPPAQRELEAALQALALFPASEDPACPVPSCRFKRKPGCALGVCRLCCLRLQRLVRRAERAAPADSEMKMDPTGATAKDAAAAVRQLDALLAPETAAALLGTCRALGPPELFLCRVHRDKRPTAKTRPASAEQTATQQQQQQQQQQSAAVAGSTYTTAARVLLVGVGADEQLGGYGRHRTAFLTRGAAGLEAELARDLQRIWKRNLGRDDRVLAAHARETRLPFLDERVVAWLAALPVPLRCDLSRERARGDGDKLVLRRVARALGLSHCATLAKRAIQFGTRIAKHSNRHAFGSNRQASGDAKLRLEARDAEHEDEEDEESET</sequence>
<dbReference type="Pfam" id="PF00733">
    <property type="entry name" value="Asn_synthase"/>
    <property type="match status" value="1"/>
</dbReference>
<feature type="domain" description="Glutamine amidotransferase type-2" evidence="5">
    <location>
        <begin position="2"/>
        <end position="250"/>
    </location>
</feature>
<dbReference type="EMBL" id="JAKCXM010000029">
    <property type="protein sequence ID" value="KAJ0406709.1"/>
    <property type="molecule type" value="Genomic_DNA"/>
</dbReference>
<feature type="compositionally biased region" description="Basic and acidic residues" evidence="4">
    <location>
        <begin position="768"/>
        <end position="778"/>
    </location>
</feature>
<evidence type="ECO:0000256" key="3">
    <source>
        <dbReference type="ARBA" id="ARBA00022962"/>
    </source>
</evidence>
<evidence type="ECO:0000313" key="7">
    <source>
        <dbReference type="Proteomes" id="UP001209570"/>
    </source>
</evidence>
<dbReference type="PROSITE" id="PS51278">
    <property type="entry name" value="GATASE_TYPE_2"/>
    <property type="match status" value="1"/>
</dbReference>
<protein>
    <recommendedName>
        <fullName evidence="5">Glutamine amidotransferase type-2 domain-containing protein</fullName>
    </recommendedName>
</protein>
<dbReference type="InterPro" id="IPR014729">
    <property type="entry name" value="Rossmann-like_a/b/a_fold"/>
</dbReference>
<dbReference type="PANTHER" id="PTHR45937">
    <property type="entry name" value="ASPARAGINE SYNTHETASE DOMAIN-CONTAINING PROTEIN 1"/>
    <property type="match status" value="1"/>
</dbReference>
<dbReference type="CDD" id="cd01991">
    <property type="entry name" value="Asn_synthase_B_C"/>
    <property type="match status" value="1"/>
</dbReference>
<proteinExistence type="predicted"/>
<keyword evidence="7" id="KW-1185">Reference proteome</keyword>
<evidence type="ECO:0000259" key="5">
    <source>
        <dbReference type="PROSITE" id="PS51278"/>
    </source>
</evidence>
<dbReference type="Pfam" id="PF13537">
    <property type="entry name" value="GATase_7"/>
    <property type="match status" value="1"/>
</dbReference>
<keyword evidence="2" id="KW-0061">Asparagine biosynthesis</keyword>
<name>A0AAD5M6T5_PYTIN</name>
<dbReference type="InterPro" id="IPR051857">
    <property type="entry name" value="Asn_synthetase_domain"/>
</dbReference>
<dbReference type="Gene3D" id="3.60.20.10">
    <property type="entry name" value="Glutamine Phosphoribosylpyrophosphate, subunit 1, domain 1"/>
    <property type="match status" value="1"/>
</dbReference>
<dbReference type="InterPro" id="IPR017932">
    <property type="entry name" value="GATase_2_dom"/>
</dbReference>
<comment type="caution">
    <text evidence="6">The sequence shown here is derived from an EMBL/GenBank/DDBJ whole genome shotgun (WGS) entry which is preliminary data.</text>
</comment>
<keyword evidence="3" id="KW-0315">Glutamine amidotransferase</keyword>
<evidence type="ECO:0000256" key="4">
    <source>
        <dbReference type="SAM" id="MobiDB-lite"/>
    </source>
</evidence>
<dbReference type="GO" id="GO:0004066">
    <property type="term" value="F:asparagine synthase (glutamine-hydrolyzing) activity"/>
    <property type="evidence" value="ECO:0007669"/>
    <property type="project" value="InterPro"/>
</dbReference>